<dbReference type="EMBL" id="PEYM01000104">
    <property type="protein sequence ID" value="PIS29052.1"/>
    <property type="molecule type" value="Genomic_DNA"/>
</dbReference>
<accession>A0A2H0XVV3</accession>
<protein>
    <recommendedName>
        <fullName evidence="3">Phage-Barnase-EndoU-ColicinE5/D-RelE like nuclease 3 domain-containing protein</fullName>
    </recommendedName>
</protein>
<comment type="caution">
    <text evidence="1">The sequence shown here is derived from an EMBL/GenBank/DDBJ whole genome shotgun (WGS) entry which is preliminary data.</text>
</comment>
<organism evidence="1 2">
    <name type="scientific">Candidatus Saganbacteria bacterium CG08_land_8_20_14_0_20_45_16</name>
    <dbReference type="NCBI Taxonomy" id="2014293"/>
    <lineage>
        <taxon>Bacteria</taxon>
        <taxon>Bacillati</taxon>
        <taxon>Saganbacteria</taxon>
    </lineage>
</organism>
<evidence type="ECO:0000313" key="2">
    <source>
        <dbReference type="Proteomes" id="UP000231343"/>
    </source>
</evidence>
<gene>
    <name evidence="1" type="ORF">COT42_06375</name>
</gene>
<name>A0A2H0XVV3_UNCSA</name>
<sequence length="127" mass="14874">MRDEGRGGIRGPGEWGMGRKRKEEKMLKRYRTVFGEEVLLTNEKWNHVAHRHPEAEKFIEKVKEVLSLPDVVKLSKRDPSVHLYYKFYNGIYDGKYLLVVTDSVRKLISTIFITDKIKVGEIIWPGK</sequence>
<dbReference type="AlphaFoldDB" id="A0A2H0XVV3"/>
<evidence type="ECO:0008006" key="3">
    <source>
        <dbReference type="Google" id="ProtNLM"/>
    </source>
</evidence>
<reference evidence="1 2" key="1">
    <citation type="submission" date="2017-09" db="EMBL/GenBank/DDBJ databases">
        <title>Depth-based differentiation of microbial function through sediment-hosted aquifers and enrichment of novel symbionts in the deep terrestrial subsurface.</title>
        <authorList>
            <person name="Probst A.J."/>
            <person name="Ladd B."/>
            <person name="Jarett J.K."/>
            <person name="Geller-Mcgrath D.E."/>
            <person name="Sieber C.M."/>
            <person name="Emerson J.B."/>
            <person name="Anantharaman K."/>
            <person name="Thomas B.C."/>
            <person name="Malmstrom R."/>
            <person name="Stieglmeier M."/>
            <person name="Klingl A."/>
            <person name="Woyke T."/>
            <person name="Ryan C.M."/>
            <person name="Banfield J.F."/>
        </authorList>
    </citation>
    <scope>NUCLEOTIDE SEQUENCE [LARGE SCALE GENOMIC DNA]</scope>
    <source>
        <strain evidence="1">CG08_land_8_20_14_0_20_45_16</strain>
    </source>
</reference>
<evidence type="ECO:0000313" key="1">
    <source>
        <dbReference type="EMBL" id="PIS29052.1"/>
    </source>
</evidence>
<proteinExistence type="predicted"/>
<dbReference type="Proteomes" id="UP000231343">
    <property type="component" value="Unassembled WGS sequence"/>
</dbReference>